<comment type="caution">
    <text evidence="1">The sequence shown here is derived from an EMBL/GenBank/DDBJ whole genome shotgun (WGS) entry which is preliminary data.</text>
</comment>
<reference evidence="1" key="1">
    <citation type="journal article" date="2014" name="Int. J. Syst. Evol. Microbiol.">
        <title>Complete genome sequence of Corynebacterium casei LMG S-19264T (=DSM 44701T), isolated from a smear-ripened cheese.</title>
        <authorList>
            <consortium name="US DOE Joint Genome Institute (JGI-PGF)"/>
            <person name="Walter F."/>
            <person name="Albersmeier A."/>
            <person name="Kalinowski J."/>
            <person name="Ruckert C."/>
        </authorList>
    </citation>
    <scope>NUCLEOTIDE SEQUENCE</scope>
    <source>
        <strain evidence="1">KCTC 42651</strain>
    </source>
</reference>
<reference evidence="1" key="2">
    <citation type="submission" date="2020-09" db="EMBL/GenBank/DDBJ databases">
        <authorList>
            <person name="Sun Q."/>
            <person name="Kim S."/>
        </authorList>
    </citation>
    <scope>NUCLEOTIDE SEQUENCE</scope>
    <source>
        <strain evidence="1">KCTC 42651</strain>
    </source>
</reference>
<sequence>MDDRYQDGIPRETRKTGFLQSFDRQKLDPSDPTDFSSKLLSFVRQNKVAADALIAGNVQMLGFEALKERFGEQWHGIKDKVHLLTEGIIKKHITADDVYCLVNEERFIVLFGKATKEQANKTAHAIGREVNARLSGAGAGGDAVSVRPMVFEVPRDDPVALKSPAALEETVEEAQKRAQAAEAAKVEAAKDKMRMRFWPVANVRKRLVSCYHAELHVPDAAELGFDPDEPSDTGAVEATIDGMVLQRAGAALVDAAAQKWRALLVVPVHYDTLAAKGYRTQYLEVCKLLPRIAEKRMFLMVRGLSDDVPQGRLHTLFSYLAPYVAGFIGDFSLAFKRAEKLGGLKMVAIGIDGHAMANPTPADITALKGFMQANKGIRMRRYFYGAATFEAATAARRAQFDYVQGAGVAPAMPVAGKVFSV</sequence>
<dbReference type="Proteomes" id="UP000630353">
    <property type="component" value="Unassembled WGS sequence"/>
</dbReference>
<keyword evidence="2" id="KW-1185">Reference proteome</keyword>
<dbReference type="AlphaFoldDB" id="A0A918XQR4"/>
<organism evidence="1 2">
    <name type="scientific">Thalassobaculum fulvum</name>
    <dbReference type="NCBI Taxonomy" id="1633335"/>
    <lineage>
        <taxon>Bacteria</taxon>
        <taxon>Pseudomonadati</taxon>
        <taxon>Pseudomonadota</taxon>
        <taxon>Alphaproteobacteria</taxon>
        <taxon>Rhodospirillales</taxon>
        <taxon>Thalassobaculaceae</taxon>
        <taxon>Thalassobaculum</taxon>
    </lineage>
</organism>
<dbReference type="EMBL" id="BMZS01000004">
    <property type="protein sequence ID" value="GHD48132.1"/>
    <property type="molecule type" value="Genomic_DNA"/>
</dbReference>
<protein>
    <submittedName>
        <fullName evidence="1">Uncharacterized protein</fullName>
    </submittedName>
</protein>
<gene>
    <name evidence="1" type="ORF">GCM10017083_18860</name>
</gene>
<proteinExistence type="predicted"/>
<evidence type="ECO:0000313" key="2">
    <source>
        <dbReference type="Proteomes" id="UP000630353"/>
    </source>
</evidence>
<evidence type="ECO:0000313" key="1">
    <source>
        <dbReference type="EMBL" id="GHD48132.1"/>
    </source>
</evidence>
<dbReference type="RefSeq" id="WP_189988725.1">
    <property type="nucleotide sequence ID" value="NZ_BMZS01000004.1"/>
</dbReference>
<accession>A0A918XQR4</accession>
<name>A0A918XQR4_9PROT</name>